<dbReference type="PANTHER" id="PTHR33376">
    <property type="match status" value="1"/>
</dbReference>
<evidence type="ECO:0000256" key="1">
    <source>
        <dbReference type="ARBA" id="ARBA00004418"/>
    </source>
</evidence>
<evidence type="ECO:0000256" key="2">
    <source>
        <dbReference type="ARBA" id="ARBA00022729"/>
    </source>
</evidence>
<name>A0ABV3RPD1_9RHOB</name>
<proteinExistence type="predicted"/>
<sequence length="364" mass="40306">MTKSLNRRNFLRGSAVAGAGALATPAIAANHGTTLKMQAAWGGGIFLENAQSYVNRVNEMSGGALTIDLLPVDSVVKTSQMQDAVHRGVLDAAHYVPAYWYSKSKAASLFGTGPCFGWSSQEVLGWVYYGGGQELFDELMASLGLNVVSFFNSPMPAQPLGWFKEQITDASQMKGLKYRTVGLAADVLLEMGMSVVQLPGGEIQPAMKSGLIDAAEFNNPTSDRDFGMQDVSKHYHLASFHQSQEFFEVTFNKAKFDALADEQKAILKYASEAENSNFYWHNTKRYADDLVKLRDEQGVNVYRTPDSVMAEQLKAWDVVVDRISGEDPFFAKVVESQKAYAKNVMNYLNLNQPDYKLAYNHYFA</sequence>
<evidence type="ECO:0000256" key="3">
    <source>
        <dbReference type="ARBA" id="ARBA00022764"/>
    </source>
</evidence>
<organism evidence="5 6">
    <name type="scientific">Sulfitobacter sediminis</name>
    <dbReference type="NCBI Taxonomy" id="3234186"/>
    <lineage>
        <taxon>Bacteria</taxon>
        <taxon>Pseudomonadati</taxon>
        <taxon>Pseudomonadota</taxon>
        <taxon>Alphaproteobacteria</taxon>
        <taxon>Rhodobacterales</taxon>
        <taxon>Roseobacteraceae</taxon>
        <taxon>Sulfitobacter</taxon>
    </lineage>
</organism>
<dbReference type="RefSeq" id="WP_367877917.1">
    <property type="nucleotide sequence ID" value="NZ_JBFNXX010000007.1"/>
</dbReference>
<protein>
    <submittedName>
        <fullName evidence="5">TRAP transporter substrate-binding protein</fullName>
    </submittedName>
</protein>
<keyword evidence="2 4" id="KW-0732">Signal</keyword>
<comment type="subcellular location">
    <subcellularLocation>
        <location evidence="1">Periplasm</location>
    </subcellularLocation>
</comment>
<dbReference type="InterPro" id="IPR026289">
    <property type="entry name" value="SBP_TakP-like"/>
</dbReference>
<dbReference type="Pfam" id="PF10518">
    <property type="entry name" value="TAT_signal"/>
    <property type="match status" value="1"/>
</dbReference>
<evidence type="ECO:0000313" key="6">
    <source>
        <dbReference type="Proteomes" id="UP001556098"/>
    </source>
</evidence>
<dbReference type="Gene3D" id="3.40.190.170">
    <property type="entry name" value="Bacterial extracellular solute-binding protein, family 7"/>
    <property type="match status" value="1"/>
</dbReference>
<dbReference type="PIRSF" id="PIRSF039026">
    <property type="entry name" value="SiaP"/>
    <property type="match status" value="1"/>
</dbReference>
<dbReference type="InterPro" id="IPR018389">
    <property type="entry name" value="DctP_fam"/>
</dbReference>
<keyword evidence="3" id="KW-0574">Periplasm</keyword>
<dbReference type="InterPro" id="IPR019546">
    <property type="entry name" value="TAT_signal_bac_arc"/>
</dbReference>
<dbReference type="EMBL" id="JBFNXX010000007">
    <property type="protein sequence ID" value="MEW9920214.1"/>
    <property type="molecule type" value="Genomic_DNA"/>
</dbReference>
<dbReference type="CDD" id="cd13604">
    <property type="entry name" value="PBP2_TRAP_ketoacid_lactate_like"/>
    <property type="match status" value="1"/>
</dbReference>
<dbReference type="InterPro" id="IPR006311">
    <property type="entry name" value="TAT_signal"/>
</dbReference>
<accession>A0ABV3RPD1</accession>
<dbReference type="InterPro" id="IPR038404">
    <property type="entry name" value="TRAP_DctP_sf"/>
</dbReference>
<evidence type="ECO:0000256" key="4">
    <source>
        <dbReference type="SAM" id="SignalP"/>
    </source>
</evidence>
<feature type="signal peptide" evidence="4">
    <location>
        <begin position="1"/>
        <end position="28"/>
    </location>
</feature>
<evidence type="ECO:0000313" key="5">
    <source>
        <dbReference type="EMBL" id="MEW9920214.1"/>
    </source>
</evidence>
<gene>
    <name evidence="5" type="ORF">AB2B41_11395</name>
</gene>
<comment type="caution">
    <text evidence="5">The sequence shown here is derived from an EMBL/GenBank/DDBJ whole genome shotgun (WGS) entry which is preliminary data.</text>
</comment>
<feature type="chain" id="PRO_5045532765" evidence="4">
    <location>
        <begin position="29"/>
        <end position="364"/>
    </location>
</feature>
<dbReference type="NCBIfam" id="TIGR01409">
    <property type="entry name" value="TAT_signal_seq"/>
    <property type="match status" value="1"/>
</dbReference>
<dbReference type="Proteomes" id="UP001556098">
    <property type="component" value="Unassembled WGS sequence"/>
</dbReference>
<dbReference type="Gene3D" id="3.40.190.10">
    <property type="entry name" value="Periplasmic binding protein-like II"/>
    <property type="match status" value="1"/>
</dbReference>
<dbReference type="Pfam" id="PF03480">
    <property type="entry name" value="DctP"/>
    <property type="match status" value="1"/>
</dbReference>
<reference evidence="5 6" key="1">
    <citation type="submission" date="2024-07" db="EMBL/GenBank/DDBJ databases">
        <title>Marimonas sp.nov., isolated from tidal-flat sediment.</title>
        <authorList>
            <person name="Jayan J.N."/>
            <person name="Lee S.S."/>
        </authorList>
    </citation>
    <scope>NUCLEOTIDE SEQUENCE [LARGE SCALE GENOMIC DNA]</scope>
    <source>
        <strain evidence="5 6">MJW-29</strain>
    </source>
</reference>
<keyword evidence="6" id="KW-1185">Reference proteome</keyword>
<dbReference type="PROSITE" id="PS51318">
    <property type="entry name" value="TAT"/>
    <property type="match status" value="1"/>
</dbReference>
<dbReference type="PANTHER" id="PTHR33376:SF5">
    <property type="entry name" value="EXTRACYTOPLASMIC SOLUTE RECEPTOR PROTEIN"/>
    <property type="match status" value="1"/>
</dbReference>